<evidence type="ECO:0000256" key="2">
    <source>
        <dbReference type="ARBA" id="ARBA00022448"/>
    </source>
</evidence>
<evidence type="ECO:0000313" key="11">
    <source>
        <dbReference type="EMBL" id="AUS84293.1"/>
    </source>
</evidence>
<feature type="transmembrane region" description="Helical" evidence="9">
    <location>
        <begin position="258"/>
        <end position="275"/>
    </location>
</feature>
<evidence type="ECO:0000256" key="8">
    <source>
        <dbReference type="ARBA" id="ARBA00038435"/>
    </source>
</evidence>
<reference evidence="11" key="1">
    <citation type="submission" date="2017-07" db="EMBL/GenBank/DDBJ databases">
        <title>Development of tyrosine decarboxylase negative strains of Lactobacillus curvatus by classical strain imp#rovement.</title>
        <authorList>
            <person name="Sorensen K.I."/>
            <person name="Stroman P."/>
            <person name="Derkx P.M.F."/>
            <person name="Neves A.R."/>
        </authorList>
    </citation>
    <scope>NUCLEOTIDE SEQUENCE</scope>
    <source>
        <strain evidence="11">Lbc1</strain>
    </source>
</reference>
<feature type="transmembrane region" description="Helical" evidence="9">
    <location>
        <begin position="197"/>
        <end position="215"/>
    </location>
</feature>
<dbReference type="InterPro" id="IPR052180">
    <property type="entry name" value="NhaC_Na-H+_Antiporter"/>
</dbReference>
<protein>
    <submittedName>
        <fullName evidence="11">Na+/H+ antiporter</fullName>
    </submittedName>
</protein>
<dbReference type="InterPro" id="IPR004770">
    <property type="entry name" value="Na/H_antiport_NhaC"/>
</dbReference>
<dbReference type="AlphaFoldDB" id="A0A2I7YW73"/>
<evidence type="ECO:0000256" key="9">
    <source>
        <dbReference type="SAM" id="Phobius"/>
    </source>
</evidence>
<feature type="transmembrane region" description="Helical" evidence="9">
    <location>
        <begin position="139"/>
        <end position="165"/>
    </location>
</feature>
<dbReference type="PANTHER" id="PTHR33451:SF6">
    <property type="entry name" value="NA(+)_H(+) ANTIPORTER NHAC"/>
    <property type="match status" value="1"/>
</dbReference>
<keyword evidence="2" id="KW-0813">Transport</keyword>
<organism evidence="11">
    <name type="scientific">Latilactobacillus curvatus</name>
    <name type="common">Lactobacillus curvatus</name>
    <dbReference type="NCBI Taxonomy" id="28038"/>
    <lineage>
        <taxon>Bacteria</taxon>
        <taxon>Bacillati</taxon>
        <taxon>Bacillota</taxon>
        <taxon>Bacilli</taxon>
        <taxon>Lactobacillales</taxon>
        <taxon>Lactobacillaceae</taxon>
        <taxon>Latilactobacillus</taxon>
    </lineage>
</organism>
<keyword evidence="7 9" id="KW-0472">Membrane</keyword>
<evidence type="ECO:0000256" key="6">
    <source>
        <dbReference type="ARBA" id="ARBA00022989"/>
    </source>
</evidence>
<keyword evidence="5 9" id="KW-0812">Transmembrane</keyword>
<accession>A0A2I7YW73</accession>
<evidence type="ECO:0000256" key="1">
    <source>
        <dbReference type="ARBA" id="ARBA00004651"/>
    </source>
</evidence>
<evidence type="ECO:0000256" key="5">
    <source>
        <dbReference type="ARBA" id="ARBA00022692"/>
    </source>
</evidence>
<dbReference type="EMBL" id="MF537629">
    <property type="protein sequence ID" value="AUS84293.1"/>
    <property type="molecule type" value="Genomic_DNA"/>
</dbReference>
<dbReference type="GO" id="GO:0005886">
    <property type="term" value="C:plasma membrane"/>
    <property type="evidence" value="ECO:0007669"/>
    <property type="project" value="UniProtKB-SubCell"/>
</dbReference>
<keyword evidence="6 9" id="KW-1133">Transmembrane helix</keyword>
<dbReference type="PANTHER" id="PTHR33451">
    <property type="entry name" value="MALATE-2H(+)/NA(+)-LACTATE ANTIPORTER"/>
    <property type="match status" value="1"/>
</dbReference>
<feature type="transmembrane region" description="Helical" evidence="9">
    <location>
        <begin position="111"/>
        <end position="132"/>
    </location>
</feature>
<feature type="transmembrane region" description="Helical" evidence="9">
    <location>
        <begin position="227"/>
        <end position="252"/>
    </location>
</feature>
<evidence type="ECO:0000256" key="7">
    <source>
        <dbReference type="ARBA" id="ARBA00023136"/>
    </source>
</evidence>
<feature type="transmembrane region" description="Helical" evidence="9">
    <location>
        <begin position="37"/>
        <end position="54"/>
    </location>
</feature>
<comment type="subcellular location">
    <subcellularLocation>
        <location evidence="1">Cell membrane</location>
        <topology evidence="1">Multi-pass membrane protein</topology>
    </subcellularLocation>
</comment>
<evidence type="ECO:0000256" key="3">
    <source>
        <dbReference type="ARBA" id="ARBA00022449"/>
    </source>
</evidence>
<dbReference type="Pfam" id="PF03553">
    <property type="entry name" value="Na_H_antiporter"/>
    <property type="match status" value="1"/>
</dbReference>
<dbReference type="InterPro" id="IPR018461">
    <property type="entry name" value="Na/H_Antiport_NhaC-like_C"/>
</dbReference>
<feature type="transmembrane region" description="Helical" evidence="9">
    <location>
        <begin position="12"/>
        <end position="31"/>
    </location>
</feature>
<evidence type="ECO:0000256" key="4">
    <source>
        <dbReference type="ARBA" id="ARBA00022475"/>
    </source>
</evidence>
<feature type="transmembrane region" description="Helical" evidence="9">
    <location>
        <begin position="436"/>
        <end position="457"/>
    </location>
</feature>
<proteinExistence type="inferred from homology"/>
<name>A0A2I7YW73_LATCU</name>
<dbReference type="PROSITE" id="PS51257">
    <property type="entry name" value="PROKAR_LIPOPROTEIN"/>
    <property type="match status" value="1"/>
</dbReference>
<dbReference type="GO" id="GO:0015297">
    <property type="term" value="F:antiporter activity"/>
    <property type="evidence" value="ECO:0007669"/>
    <property type="project" value="UniProtKB-KW"/>
</dbReference>
<feature type="domain" description="Na+/H+ antiporter NhaC-like C-terminal" evidence="10">
    <location>
        <begin position="162"/>
        <end position="453"/>
    </location>
</feature>
<feature type="transmembrane region" description="Helical" evidence="9">
    <location>
        <begin position="402"/>
        <end position="424"/>
    </location>
</feature>
<comment type="similarity">
    <text evidence="8">Belongs to the NhaC Na(+)/H(+) (TC 2.A.35) antiporter family.</text>
</comment>
<evidence type="ECO:0000259" key="10">
    <source>
        <dbReference type="Pfam" id="PF03553"/>
    </source>
</evidence>
<keyword evidence="4" id="KW-1003">Cell membrane</keyword>
<feature type="transmembrane region" description="Helical" evidence="9">
    <location>
        <begin position="355"/>
        <end position="381"/>
    </location>
</feature>
<sequence>MTQEKKKHTTSLLESIVILVGMLACLGILIIKYKMTPHIPILMVFTVLLFYGKFRGYSWDEIHDGIVEGIKPGIIPIIIFLLIGVLVATWIASGTIPTIMYYGFKMVSVKFFIPTIFLLCAVIGITVGSSFTTISTMGIAFLGIGHILGFSTALTVGAIVSGAFLGNNLSPLSDTTNLASGIAGIDVYDHIKSMAETALPAALISLVFYVVVGSSSKSANMAGIQQIADVLMTHFDISFWAILPVIILFIFAWLKVPAIPSLLTSSFSALFITLFRSKQHYSLKVLCDMLMNGFVAKTGNRQMNVLLSRGGMASMLNSAALIILALSLGGLLIKYQVVEVLITNIQQFVNTPGKLIMMTIVSATGINFLVGEQYLSVILSGETFKSAYDKLPLDRKYLSRTLSAGGSAVNALVPWGVSGIFIAGALGVNPIDYVPFATYSFIEPIISIVIGFTVVTWRYRKNQAK</sequence>
<feature type="transmembrane region" description="Helical" evidence="9">
    <location>
        <begin position="316"/>
        <end position="335"/>
    </location>
</feature>
<feature type="transmembrane region" description="Helical" evidence="9">
    <location>
        <begin position="74"/>
        <end position="91"/>
    </location>
</feature>
<dbReference type="NCBIfam" id="TIGR00931">
    <property type="entry name" value="antiport_nhaC"/>
    <property type="match status" value="1"/>
</dbReference>
<keyword evidence="3" id="KW-0050">Antiport</keyword>